<protein>
    <submittedName>
        <fullName evidence="1">Uncharacterized protein</fullName>
    </submittedName>
</protein>
<keyword evidence="2" id="KW-1185">Reference proteome</keyword>
<gene>
    <name evidence="1" type="ordered locus">ATP_00407</name>
</gene>
<evidence type="ECO:0000313" key="2">
    <source>
        <dbReference type="Proteomes" id="UP000002020"/>
    </source>
</evidence>
<dbReference type="Proteomes" id="UP000002020">
    <property type="component" value="Chromosome"/>
</dbReference>
<dbReference type="EMBL" id="CU469464">
    <property type="protein sequence ID" value="CAP18594.1"/>
    <property type="molecule type" value="Genomic_DNA"/>
</dbReference>
<sequence>MQIEELLKNEVFTKKMKRYIEFESTLDSLNGGGRGFTSLCETLYETKMHISDTFYEFINNLDETLQEFKKIIKVKKVFLKELIKEEYKLDDEYFRDLYNKIL</sequence>
<proteinExistence type="predicted"/>
<dbReference type="HOGENOM" id="CLU_2271564_0_0_14"/>
<evidence type="ECO:0000313" key="1">
    <source>
        <dbReference type="EMBL" id="CAP18594.1"/>
    </source>
</evidence>
<name>B3QZI7_PHYMT</name>
<dbReference type="KEGG" id="pml:ATP_00407"/>
<reference evidence="1 2" key="1">
    <citation type="journal article" date="2008" name="BMC Genomics">
        <title>The linear chromosome of the plant-pathogenic mycoplasma 'Candidatus Phytoplasma mali'.</title>
        <authorList>
            <person name="Kube M."/>
            <person name="Schneider B."/>
            <person name="Kuhl H."/>
            <person name="Dandekar T."/>
            <person name="Heitmann K."/>
            <person name="Migdoll A.M."/>
            <person name="Reinhardt R."/>
            <person name="Seemueller E."/>
        </authorList>
    </citation>
    <scope>NUCLEOTIDE SEQUENCE [LARGE SCALE GENOMIC DNA]</scope>
    <source>
        <strain evidence="1 2">AT</strain>
    </source>
</reference>
<accession>B3QZI7</accession>
<dbReference type="STRING" id="37692.ATP_00407"/>
<dbReference type="AlphaFoldDB" id="B3QZI7"/>
<organism evidence="2">
    <name type="scientific">Phytoplasma mali (strain AT)</name>
    <dbReference type="NCBI Taxonomy" id="482235"/>
    <lineage>
        <taxon>Bacteria</taxon>
        <taxon>Bacillati</taxon>
        <taxon>Mycoplasmatota</taxon>
        <taxon>Mollicutes</taxon>
        <taxon>Acholeplasmatales</taxon>
        <taxon>Acholeplasmataceae</taxon>
        <taxon>Candidatus Phytoplasma</taxon>
        <taxon>16SrX (Apple proliferation group)</taxon>
    </lineage>
</organism>